<dbReference type="GO" id="GO:0005507">
    <property type="term" value="F:copper ion binding"/>
    <property type="evidence" value="ECO:0007669"/>
    <property type="project" value="TreeGrafter"/>
</dbReference>
<dbReference type="PROSITE" id="PS50846">
    <property type="entry name" value="HMA_2"/>
    <property type="match status" value="1"/>
</dbReference>
<dbReference type="SUPFAM" id="SSF81653">
    <property type="entry name" value="Calcium ATPase, transduction domain A"/>
    <property type="match status" value="1"/>
</dbReference>
<evidence type="ECO:0000256" key="6">
    <source>
        <dbReference type="ARBA" id="ARBA00022692"/>
    </source>
</evidence>
<feature type="transmembrane region" description="Helical" evidence="18">
    <location>
        <begin position="711"/>
        <end position="730"/>
    </location>
</feature>
<evidence type="ECO:0000313" key="21">
    <source>
        <dbReference type="Proteomes" id="UP000176996"/>
    </source>
</evidence>
<feature type="transmembrane region" description="Helical" evidence="18">
    <location>
        <begin position="366"/>
        <end position="388"/>
    </location>
</feature>
<evidence type="ECO:0000256" key="9">
    <source>
        <dbReference type="ARBA" id="ARBA00022796"/>
    </source>
</evidence>
<comment type="caution">
    <text evidence="20">The sequence shown here is derived from an EMBL/GenBank/DDBJ whole genome shotgun (WGS) entry which is preliminary data.</text>
</comment>
<dbReference type="InterPro" id="IPR006121">
    <property type="entry name" value="HMA_dom"/>
</dbReference>
<evidence type="ECO:0000313" key="20">
    <source>
        <dbReference type="EMBL" id="OGG42154.1"/>
    </source>
</evidence>
<comment type="similarity">
    <text evidence="2 18">Belongs to the cation transport ATPase (P-type) (TC 3.A.3) family. Type IB subfamily.</text>
</comment>
<dbReference type="InterPro" id="IPR059000">
    <property type="entry name" value="ATPase_P-type_domA"/>
</dbReference>
<proteinExistence type="inferred from homology"/>
<keyword evidence="9" id="KW-0187">Copper transport</keyword>
<name>A0A1F6BYX5_9BACT</name>
<keyword evidence="11" id="KW-1278">Translocase</keyword>
<dbReference type="GO" id="GO:0140581">
    <property type="term" value="F:P-type monovalent copper transporter activity"/>
    <property type="evidence" value="ECO:0007669"/>
    <property type="project" value="UniProtKB-EC"/>
</dbReference>
<dbReference type="GO" id="GO:0055070">
    <property type="term" value="P:copper ion homeostasis"/>
    <property type="evidence" value="ECO:0007669"/>
    <property type="project" value="TreeGrafter"/>
</dbReference>
<keyword evidence="10 18" id="KW-0067">ATP-binding</keyword>
<evidence type="ECO:0000256" key="2">
    <source>
        <dbReference type="ARBA" id="ARBA00006024"/>
    </source>
</evidence>
<evidence type="ECO:0000256" key="1">
    <source>
        <dbReference type="ARBA" id="ARBA00004651"/>
    </source>
</evidence>
<evidence type="ECO:0000256" key="8">
    <source>
        <dbReference type="ARBA" id="ARBA00022741"/>
    </source>
</evidence>
<dbReference type="InterPro" id="IPR023214">
    <property type="entry name" value="HAD_sf"/>
</dbReference>
<dbReference type="GO" id="GO:0016887">
    <property type="term" value="F:ATP hydrolysis activity"/>
    <property type="evidence" value="ECO:0007669"/>
    <property type="project" value="InterPro"/>
</dbReference>
<dbReference type="InterPro" id="IPR023299">
    <property type="entry name" value="ATPase_P-typ_cyto_dom_N"/>
</dbReference>
<feature type="transmembrane region" description="Helical" evidence="18">
    <location>
        <begin position="215"/>
        <end position="232"/>
    </location>
</feature>
<keyword evidence="13" id="KW-0186">Copper</keyword>
<dbReference type="AlphaFoldDB" id="A0A1F6BYX5"/>
<keyword evidence="8 18" id="KW-0547">Nucleotide-binding</keyword>
<keyword evidence="6 18" id="KW-0812">Transmembrane</keyword>
<dbReference type="Gene3D" id="3.30.70.100">
    <property type="match status" value="1"/>
</dbReference>
<feature type="transmembrane region" description="Helical" evidence="18">
    <location>
        <begin position="736"/>
        <end position="758"/>
    </location>
</feature>
<dbReference type="InterPro" id="IPR018303">
    <property type="entry name" value="ATPase_P-typ_P_site"/>
</dbReference>
<evidence type="ECO:0000256" key="7">
    <source>
        <dbReference type="ARBA" id="ARBA00022723"/>
    </source>
</evidence>
<feature type="domain" description="HMA" evidence="19">
    <location>
        <begin position="20"/>
        <end position="85"/>
    </location>
</feature>
<dbReference type="SUPFAM" id="SSF81665">
    <property type="entry name" value="Calcium ATPase, transmembrane domain M"/>
    <property type="match status" value="1"/>
</dbReference>
<evidence type="ECO:0000256" key="10">
    <source>
        <dbReference type="ARBA" id="ARBA00022840"/>
    </source>
</evidence>
<dbReference type="PRINTS" id="PR00119">
    <property type="entry name" value="CATATPASE"/>
</dbReference>
<evidence type="ECO:0000256" key="18">
    <source>
        <dbReference type="RuleBase" id="RU362081"/>
    </source>
</evidence>
<organism evidence="20 21">
    <name type="scientific">Candidatus Jorgensenbacteria bacterium RIFCSPLOWO2_01_FULL_45_25b</name>
    <dbReference type="NCBI Taxonomy" id="1798471"/>
    <lineage>
        <taxon>Bacteria</taxon>
        <taxon>Candidatus Joergenseniibacteriota</taxon>
    </lineage>
</organism>
<dbReference type="CDD" id="cd02094">
    <property type="entry name" value="P-type_ATPase_Cu-like"/>
    <property type="match status" value="1"/>
</dbReference>
<dbReference type="SUPFAM" id="SSF56784">
    <property type="entry name" value="HAD-like"/>
    <property type="match status" value="1"/>
</dbReference>
<dbReference type="Pfam" id="PF00122">
    <property type="entry name" value="E1-E2_ATPase"/>
    <property type="match status" value="1"/>
</dbReference>
<feature type="transmembrane region" description="Helical" evidence="18">
    <location>
        <begin position="119"/>
        <end position="138"/>
    </location>
</feature>
<dbReference type="STRING" id="1798471.A3A21_02100"/>
<dbReference type="NCBIfam" id="TIGR01511">
    <property type="entry name" value="ATPase-IB1_Cu"/>
    <property type="match status" value="1"/>
</dbReference>
<comment type="catalytic activity">
    <reaction evidence="17">
        <text>Cu(+)(in) + ATP + H2O = Cu(+)(out) + ADP + phosphate + H(+)</text>
        <dbReference type="Rhea" id="RHEA:25792"/>
        <dbReference type="ChEBI" id="CHEBI:15377"/>
        <dbReference type="ChEBI" id="CHEBI:15378"/>
        <dbReference type="ChEBI" id="CHEBI:30616"/>
        <dbReference type="ChEBI" id="CHEBI:43474"/>
        <dbReference type="ChEBI" id="CHEBI:49552"/>
        <dbReference type="ChEBI" id="CHEBI:456216"/>
        <dbReference type="EC" id="7.2.2.8"/>
    </reaction>
</comment>
<evidence type="ECO:0000256" key="17">
    <source>
        <dbReference type="ARBA" id="ARBA00049289"/>
    </source>
</evidence>
<evidence type="ECO:0000256" key="3">
    <source>
        <dbReference type="ARBA" id="ARBA00012517"/>
    </source>
</evidence>
<dbReference type="GO" id="GO:0043682">
    <property type="term" value="F:P-type divalent copper transporter activity"/>
    <property type="evidence" value="ECO:0007669"/>
    <property type="project" value="TreeGrafter"/>
</dbReference>
<dbReference type="Pfam" id="PF00403">
    <property type="entry name" value="HMA"/>
    <property type="match status" value="1"/>
</dbReference>
<keyword evidence="15 18" id="KW-0472">Membrane</keyword>
<dbReference type="InterPro" id="IPR036163">
    <property type="entry name" value="HMA_dom_sf"/>
</dbReference>
<reference evidence="20 21" key="1">
    <citation type="journal article" date="2016" name="Nat. Commun.">
        <title>Thousands of microbial genomes shed light on interconnected biogeochemical processes in an aquifer system.</title>
        <authorList>
            <person name="Anantharaman K."/>
            <person name="Brown C.T."/>
            <person name="Hug L.A."/>
            <person name="Sharon I."/>
            <person name="Castelle C.J."/>
            <person name="Probst A.J."/>
            <person name="Thomas B.C."/>
            <person name="Singh A."/>
            <person name="Wilkins M.J."/>
            <person name="Karaoz U."/>
            <person name="Brodie E.L."/>
            <person name="Williams K.H."/>
            <person name="Hubbard S.S."/>
            <person name="Banfield J.F."/>
        </authorList>
    </citation>
    <scope>NUCLEOTIDE SEQUENCE [LARGE SCALE GENOMIC DNA]</scope>
</reference>
<feature type="transmembrane region" description="Helical" evidence="18">
    <location>
        <begin position="181"/>
        <end position="203"/>
    </location>
</feature>
<evidence type="ECO:0000256" key="12">
    <source>
        <dbReference type="ARBA" id="ARBA00022989"/>
    </source>
</evidence>
<dbReference type="Proteomes" id="UP000176996">
    <property type="component" value="Unassembled WGS sequence"/>
</dbReference>
<dbReference type="EC" id="7.2.2.8" evidence="3"/>
<dbReference type="InterPro" id="IPR027256">
    <property type="entry name" value="P-typ_ATPase_IB"/>
</dbReference>
<comment type="subcellular location">
    <subcellularLocation>
        <location evidence="1">Cell membrane</location>
        <topology evidence="1">Multi-pass membrane protein</topology>
    </subcellularLocation>
</comment>
<dbReference type="SUPFAM" id="SSF55008">
    <property type="entry name" value="HMA, heavy metal-associated domain"/>
    <property type="match status" value="1"/>
</dbReference>
<dbReference type="Gene3D" id="3.40.50.1000">
    <property type="entry name" value="HAD superfamily/HAD-like"/>
    <property type="match status" value="1"/>
</dbReference>
<dbReference type="Gene3D" id="3.40.1110.10">
    <property type="entry name" value="Calcium-transporting ATPase, cytoplasmic domain N"/>
    <property type="match status" value="1"/>
</dbReference>
<feature type="transmembrane region" description="Helical" evidence="18">
    <location>
        <begin position="150"/>
        <end position="169"/>
    </location>
</feature>
<dbReference type="InterPro" id="IPR008250">
    <property type="entry name" value="ATPase_P-typ_transduc_dom_A_sf"/>
</dbReference>
<dbReference type="NCBIfam" id="TIGR01525">
    <property type="entry name" value="ATPase-IB_hvy"/>
    <property type="match status" value="1"/>
</dbReference>
<dbReference type="SFLD" id="SFLDS00003">
    <property type="entry name" value="Haloacid_Dehalogenase"/>
    <property type="match status" value="1"/>
</dbReference>
<evidence type="ECO:0000256" key="5">
    <source>
        <dbReference type="ARBA" id="ARBA00022475"/>
    </source>
</evidence>
<dbReference type="EMBL" id="MFKK01000004">
    <property type="protein sequence ID" value="OGG42154.1"/>
    <property type="molecule type" value="Genomic_DNA"/>
</dbReference>
<dbReference type="InterPro" id="IPR044492">
    <property type="entry name" value="P_typ_ATPase_HD_dom"/>
</dbReference>
<evidence type="ECO:0000256" key="15">
    <source>
        <dbReference type="ARBA" id="ARBA00023136"/>
    </source>
</evidence>
<sequence>MEEQISPSPVRNVISNGTSEKRVFRVRGMHCVSCSKTIEQVLQKVAGVESVSVNSVSEEARIECAKETKDEELKQAVKKAGYALVEKKEEGLANAQPKEGHDHGSMMEGAELRLLRRKLIAGIILSIPIAIGSFPELFPFIKTLEEQTRLSLLALLATPVEWWVGFQFWRGAWYALKQGKANMDTLVALGTGAAYFFSLFITAKKLLGSSELETYFDAGAVVITLIVLGRYMEAKAKGKASEAIKKLLRLQAKSAHVLRDGKELDVKMEDIVVGHVIRVRPGEKIPVDGVITEGATSIDESMATGESVPSDKKTGDEVIGSTVNLTGSFLFRATKIGKDTFLARVIQLVENAQHSKAPIQRLADKITGVFVPIVLLVALGTFAIWIFIGPEPRLNFALVNAIAVLVIACPCALGLATPTAIMVGTGKSGEHGIIIRDAEALELAGKADIVVLDKTGTITKGEPKVTDTIGEENTLSLAVSLEYHSEHPIAKAILQKAKEKGIKIIEAKEVRAVSGKGLRGKDAEGREIMLGKPAFIIEEGGMISDEIKNQIEKFESEGKTVMCLAVRQNTLDVKGVIAVRDEPKPNAREAIEKLKKLGKEVWMMTGDNKRTAEAIAEQVGIENKNVLSGVLPEQKSEKIKELQKNKLVAMVGDGINDAPALTQANIGIAIGTGTDIAIESGDITLVSGDPIGIWKAMMISKATLRNIKQNLFWAYIYNLLLIPIAAGILFPINGTLLNPVLAGGAMAISSLSVVVNSLRLKRVKI</sequence>
<keyword evidence="4" id="KW-0813">Transport</keyword>
<evidence type="ECO:0000256" key="14">
    <source>
        <dbReference type="ARBA" id="ARBA00023065"/>
    </source>
</evidence>
<evidence type="ECO:0000259" key="19">
    <source>
        <dbReference type="PROSITE" id="PS50846"/>
    </source>
</evidence>
<dbReference type="InterPro" id="IPR036412">
    <property type="entry name" value="HAD-like_sf"/>
</dbReference>
<accession>A0A1F6BYX5</accession>
<dbReference type="FunFam" id="3.40.50.1000:FF:000144">
    <property type="entry name" value="copper-transporting ATPase 1 isoform X2"/>
    <property type="match status" value="1"/>
</dbReference>
<evidence type="ECO:0000256" key="11">
    <source>
        <dbReference type="ARBA" id="ARBA00022967"/>
    </source>
</evidence>
<dbReference type="InterPro" id="IPR001757">
    <property type="entry name" value="P_typ_ATPase"/>
</dbReference>
<dbReference type="InterPro" id="IPR017969">
    <property type="entry name" value="Heavy-metal-associated_CS"/>
</dbReference>
<keyword evidence="14" id="KW-0406">Ion transport</keyword>
<keyword evidence="12 18" id="KW-1133">Transmembrane helix</keyword>
<feature type="transmembrane region" description="Helical" evidence="18">
    <location>
        <begin position="394"/>
        <end position="417"/>
    </location>
</feature>
<dbReference type="FunFam" id="2.70.150.10:FF:000020">
    <property type="entry name" value="Copper-exporting P-type ATPase A"/>
    <property type="match status" value="1"/>
</dbReference>
<dbReference type="GO" id="GO:0005886">
    <property type="term" value="C:plasma membrane"/>
    <property type="evidence" value="ECO:0007669"/>
    <property type="project" value="UniProtKB-SubCell"/>
</dbReference>
<dbReference type="PROSITE" id="PS01047">
    <property type="entry name" value="HMA_1"/>
    <property type="match status" value="1"/>
</dbReference>
<dbReference type="Gene3D" id="2.70.150.10">
    <property type="entry name" value="Calcium-transporting ATPase, cytoplasmic transduction domain A"/>
    <property type="match status" value="1"/>
</dbReference>
<dbReference type="PRINTS" id="PR00943">
    <property type="entry name" value="CUATPASE"/>
</dbReference>
<keyword evidence="7 18" id="KW-0479">Metal-binding</keyword>
<gene>
    <name evidence="20" type="ORF">A3A21_02100</name>
</gene>
<dbReference type="NCBIfam" id="TIGR01494">
    <property type="entry name" value="ATPase_P-type"/>
    <property type="match status" value="1"/>
</dbReference>
<evidence type="ECO:0000256" key="13">
    <source>
        <dbReference type="ARBA" id="ARBA00023008"/>
    </source>
</evidence>
<protein>
    <recommendedName>
        <fullName evidence="3">P-type Cu(+) transporter</fullName>
        <ecNumber evidence="3">7.2.2.8</ecNumber>
    </recommendedName>
    <alternativeName>
        <fullName evidence="16">Cu(+)-exporting ATPase</fullName>
    </alternativeName>
</protein>
<keyword evidence="5 18" id="KW-1003">Cell membrane</keyword>
<dbReference type="GO" id="GO:0005524">
    <property type="term" value="F:ATP binding"/>
    <property type="evidence" value="ECO:0007669"/>
    <property type="project" value="UniProtKB-UniRule"/>
</dbReference>
<dbReference type="PROSITE" id="PS00154">
    <property type="entry name" value="ATPASE_E1_E2"/>
    <property type="match status" value="1"/>
</dbReference>
<dbReference type="Pfam" id="PF00702">
    <property type="entry name" value="Hydrolase"/>
    <property type="match status" value="1"/>
</dbReference>
<dbReference type="SFLD" id="SFLDG00002">
    <property type="entry name" value="C1.7:_P-type_atpase_like"/>
    <property type="match status" value="1"/>
</dbReference>
<dbReference type="PANTHER" id="PTHR43520">
    <property type="entry name" value="ATP7, ISOFORM B"/>
    <property type="match status" value="1"/>
</dbReference>
<dbReference type="SFLD" id="SFLDF00027">
    <property type="entry name" value="p-type_atpase"/>
    <property type="match status" value="1"/>
</dbReference>
<evidence type="ECO:0000256" key="16">
    <source>
        <dbReference type="ARBA" id="ARBA00033239"/>
    </source>
</evidence>
<evidence type="ECO:0000256" key="4">
    <source>
        <dbReference type="ARBA" id="ARBA00022448"/>
    </source>
</evidence>
<dbReference type="PANTHER" id="PTHR43520:SF8">
    <property type="entry name" value="P-TYPE CU(+) TRANSPORTER"/>
    <property type="match status" value="1"/>
</dbReference>
<dbReference type="InterPro" id="IPR023298">
    <property type="entry name" value="ATPase_P-typ_TM_dom_sf"/>
</dbReference>
<dbReference type="CDD" id="cd00371">
    <property type="entry name" value="HMA"/>
    <property type="match status" value="1"/>
</dbReference>